<dbReference type="Gene3D" id="3.80.10.10">
    <property type="entry name" value="Ribonuclease Inhibitor"/>
    <property type="match status" value="1"/>
</dbReference>
<name>A0ABN9TFE2_9DINO</name>
<keyword evidence="2" id="KW-1185">Reference proteome</keyword>
<dbReference type="InterPro" id="IPR001611">
    <property type="entry name" value="Leu-rich_rpt"/>
</dbReference>
<accession>A0ABN9TFE2</accession>
<dbReference type="SMART" id="SM00368">
    <property type="entry name" value="LRR_RI"/>
    <property type="match status" value="3"/>
</dbReference>
<evidence type="ECO:0000313" key="2">
    <source>
        <dbReference type="Proteomes" id="UP001189429"/>
    </source>
</evidence>
<dbReference type="InterPro" id="IPR032675">
    <property type="entry name" value="LRR_dom_sf"/>
</dbReference>
<dbReference type="EMBL" id="CAUYUJ010014671">
    <property type="protein sequence ID" value="CAK0844527.1"/>
    <property type="molecule type" value="Genomic_DNA"/>
</dbReference>
<dbReference type="Pfam" id="PF13516">
    <property type="entry name" value="LRR_6"/>
    <property type="match status" value="1"/>
</dbReference>
<dbReference type="SUPFAM" id="SSF52047">
    <property type="entry name" value="RNI-like"/>
    <property type="match status" value="1"/>
</dbReference>
<protein>
    <submittedName>
        <fullName evidence="1">Uncharacterized protein</fullName>
    </submittedName>
</protein>
<comment type="caution">
    <text evidence="1">The sequence shown here is derived from an EMBL/GenBank/DDBJ whole genome shotgun (WGS) entry which is preliminary data.</text>
</comment>
<proteinExistence type="predicted"/>
<reference evidence="1" key="1">
    <citation type="submission" date="2023-10" db="EMBL/GenBank/DDBJ databases">
        <authorList>
            <person name="Chen Y."/>
            <person name="Shah S."/>
            <person name="Dougan E. K."/>
            <person name="Thang M."/>
            <person name="Chan C."/>
        </authorList>
    </citation>
    <scope>NUCLEOTIDE SEQUENCE [LARGE SCALE GENOMIC DNA]</scope>
</reference>
<sequence>MAKLATLDLAGNQLGMHDAGGAEALAEDLAKMKKLGGQAGGAETLAEGLAKLEKLAILDLAGNRLGRHAGHAEAFAEALAKMEKLATLDLAGNHLGSRGCAAVCGALPRGANCHCF</sequence>
<organism evidence="1 2">
    <name type="scientific">Prorocentrum cordatum</name>
    <dbReference type="NCBI Taxonomy" id="2364126"/>
    <lineage>
        <taxon>Eukaryota</taxon>
        <taxon>Sar</taxon>
        <taxon>Alveolata</taxon>
        <taxon>Dinophyceae</taxon>
        <taxon>Prorocentrales</taxon>
        <taxon>Prorocentraceae</taxon>
        <taxon>Prorocentrum</taxon>
    </lineage>
</organism>
<gene>
    <name evidence="1" type="ORF">PCOR1329_LOCUS38603</name>
</gene>
<evidence type="ECO:0000313" key="1">
    <source>
        <dbReference type="EMBL" id="CAK0844527.1"/>
    </source>
</evidence>
<dbReference type="Proteomes" id="UP001189429">
    <property type="component" value="Unassembled WGS sequence"/>
</dbReference>